<accession>A0A0D3IE21</accession>
<reference evidence="2" key="1">
    <citation type="journal article" date="2013" name="Nature">
        <title>Pan genome of the phytoplankton Emiliania underpins its global distribution.</title>
        <authorList>
            <person name="Read B.A."/>
            <person name="Kegel J."/>
            <person name="Klute M.J."/>
            <person name="Kuo A."/>
            <person name="Lefebvre S.C."/>
            <person name="Maumus F."/>
            <person name="Mayer C."/>
            <person name="Miller J."/>
            <person name="Monier A."/>
            <person name="Salamov A."/>
            <person name="Young J."/>
            <person name="Aguilar M."/>
            <person name="Claverie J.M."/>
            <person name="Frickenhaus S."/>
            <person name="Gonzalez K."/>
            <person name="Herman E.K."/>
            <person name="Lin Y.C."/>
            <person name="Napier J."/>
            <person name="Ogata H."/>
            <person name="Sarno A.F."/>
            <person name="Shmutz J."/>
            <person name="Schroeder D."/>
            <person name="de Vargas C."/>
            <person name="Verret F."/>
            <person name="von Dassow P."/>
            <person name="Valentin K."/>
            <person name="Van de Peer Y."/>
            <person name="Wheeler G."/>
            <person name="Dacks J.B."/>
            <person name="Delwiche C.F."/>
            <person name="Dyhrman S.T."/>
            <person name="Glockner G."/>
            <person name="John U."/>
            <person name="Richards T."/>
            <person name="Worden A.Z."/>
            <person name="Zhang X."/>
            <person name="Grigoriev I.V."/>
            <person name="Allen A.E."/>
            <person name="Bidle K."/>
            <person name="Borodovsky M."/>
            <person name="Bowler C."/>
            <person name="Brownlee C."/>
            <person name="Cock J.M."/>
            <person name="Elias M."/>
            <person name="Gladyshev V.N."/>
            <person name="Groth M."/>
            <person name="Guda C."/>
            <person name="Hadaegh A."/>
            <person name="Iglesias-Rodriguez M.D."/>
            <person name="Jenkins J."/>
            <person name="Jones B.M."/>
            <person name="Lawson T."/>
            <person name="Leese F."/>
            <person name="Lindquist E."/>
            <person name="Lobanov A."/>
            <person name="Lomsadze A."/>
            <person name="Malik S.B."/>
            <person name="Marsh M.E."/>
            <person name="Mackinder L."/>
            <person name="Mock T."/>
            <person name="Mueller-Roeber B."/>
            <person name="Pagarete A."/>
            <person name="Parker M."/>
            <person name="Probert I."/>
            <person name="Quesneville H."/>
            <person name="Raines C."/>
            <person name="Rensing S.A."/>
            <person name="Riano-Pachon D.M."/>
            <person name="Richier S."/>
            <person name="Rokitta S."/>
            <person name="Shiraiwa Y."/>
            <person name="Soanes D.M."/>
            <person name="van der Giezen M."/>
            <person name="Wahlund T.M."/>
            <person name="Williams B."/>
            <person name="Wilson W."/>
            <person name="Wolfe G."/>
            <person name="Wurch L.L."/>
        </authorList>
    </citation>
    <scope>NUCLEOTIDE SEQUENCE</scope>
</reference>
<dbReference type="Gene3D" id="3.40.50.300">
    <property type="entry name" value="P-loop containing nucleotide triphosphate hydrolases"/>
    <property type="match status" value="1"/>
</dbReference>
<dbReference type="Proteomes" id="UP000013827">
    <property type="component" value="Unassembled WGS sequence"/>
</dbReference>
<dbReference type="KEGG" id="ehx:EMIHUDRAFT_197976"/>
<sequence length="378" mass="41749">MTLQEFSDPKQRVFARASIQRSSAQIMPFGSLVAAVLVSTLAFGSPVPAWNSSTDRLLLYTLGKTGSSSLEIALGPLVGRGSHPRIEYLESLTPDGEFVNYYWSEGSSTSAVYKVVPRACKTHSQAVAQRFVEVGLPGENLWLLILVRDPFARVISAFFQNLERFGFGRNSTVAQLTAWLRIREKRSTSRSIIDTLPQVLGEGIEWLPLFNHSSHDLWAVRGRLRVLFLRMEDSLHWPSIILRRLGMLVQLPTANSGEDKWYSKLYGAFKSSYVYGNDTVDATLSAAAWSGRDVSRNIPTRPECNIFRVELTGLNKPGDCVHDALQKEGCTLVIGGITYDAAADDIQVAANYSFLPVKISLTKLPPIPLMVGAGRAAR</sequence>
<proteinExistence type="predicted"/>
<dbReference type="SUPFAM" id="SSF52540">
    <property type="entry name" value="P-loop containing nucleoside triphosphate hydrolases"/>
    <property type="match status" value="1"/>
</dbReference>
<dbReference type="GeneID" id="17255688"/>
<protein>
    <recommendedName>
        <fullName evidence="3">Sulfotransferase domain-containing protein</fullName>
    </recommendedName>
</protein>
<keyword evidence="2" id="KW-1185">Reference proteome</keyword>
<evidence type="ECO:0000313" key="1">
    <source>
        <dbReference type="EnsemblProtists" id="EOD09506"/>
    </source>
</evidence>
<dbReference type="InterPro" id="IPR027417">
    <property type="entry name" value="P-loop_NTPase"/>
</dbReference>
<dbReference type="AlphaFoldDB" id="A0A0D3IE21"/>
<name>A0A0D3IE21_EMIH1</name>
<evidence type="ECO:0000313" key="2">
    <source>
        <dbReference type="Proteomes" id="UP000013827"/>
    </source>
</evidence>
<reference evidence="1" key="2">
    <citation type="submission" date="2024-10" db="UniProtKB">
        <authorList>
            <consortium name="EnsemblProtists"/>
        </authorList>
    </citation>
    <scope>IDENTIFICATION</scope>
</reference>
<dbReference type="PaxDb" id="2903-EOD09506"/>
<organism evidence="1 2">
    <name type="scientific">Emiliania huxleyi (strain CCMP1516)</name>
    <dbReference type="NCBI Taxonomy" id="280463"/>
    <lineage>
        <taxon>Eukaryota</taxon>
        <taxon>Haptista</taxon>
        <taxon>Haptophyta</taxon>
        <taxon>Prymnesiophyceae</taxon>
        <taxon>Isochrysidales</taxon>
        <taxon>Noelaerhabdaceae</taxon>
        <taxon>Emiliania</taxon>
    </lineage>
</organism>
<dbReference type="RefSeq" id="XP_005761935.1">
    <property type="nucleotide sequence ID" value="XM_005761878.1"/>
</dbReference>
<dbReference type="HOGENOM" id="CLU_732445_0_0_1"/>
<dbReference type="EnsemblProtists" id="EOD09506">
    <property type="protein sequence ID" value="EOD09506"/>
    <property type="gene ID" value="EMIHUDRAFT_197976"/>
</dbReference>
<evidence type="ECO:0008006" key="3">
    <source>
        <dbReference type="Google" id="ProtNLM"/>
    </source>
</evidence>